<feature type="short sequence motif" description="GXGXXG" evidence="4">
    <location>
        <begin position="12"/>
        <end position="17"/>
    </location>
</feature>
<evidence type="ECO:0000259" key="6">
    <source>
        <dbReference type="PROSITE" id="PS51635"/>
    </source>
</evidence>
<dbReference type="GO" id="GO:0016020">
    <property type="term" value="C:membrane"/>
    <property type="evidence" value="ECO:0007669"/>
    <property type="project" value="TreeGrafter"/>
</dbReference>
<sequence>MSRPVKILSLDGGGIRGMSSLYILEQVMEKIKAQAPGEDRKPSEYFDLIGGTSTGGIIAIMLGRLDMDVGDCITAYKDVASKAFVPKTSPSRLLSRIPGVPKVPDPEGEFSASALEDAIKLIIRKYCREPTCVQLSEEDKVKRCPHSDKPFRDGSCPKTAVLAKTKDNVDAPPTVLNTYEPSAEFARCTIWQVARATSAATTFFKSIKLGRLDMEFIDAGFGNNNPCDVLLGEAKQLFPDATTFQILSIGTGLGRVVTVKGRRSILDALAKMVASSTKVALDMDRHFADSGQYFRFNVDNGLQDITLSDWEKTSKIVAHTHNYLLTPTVARKITECASRLIAATAWRDDNLAGDTVAGEGAPQGHLRAVETDGNPPASRPPTAPGLGSVE</sequence>
<dbReference type="CDD" id="cd07216">
    <property type="entry name" value="Pat17_PNPLA8_PNPLA9_like3"/>
    <property type="match status" value="1"/>
</dbReference>
<keyword evidence="2 4" id="KW-0442">Lipid degradation</keyword>
<dbReference type="GO" id="GO:0047499">
    <property type="term" value="F:calcium-independent phospholipase A2 activity"/>
    <property type="evidence" value="ECO:0007669"/>
    <property type="project" value="TreeGrafter"/>
</dbReference>
<dbReference type="PANTHER" id="PTHR24185">
    <property type="entry name" value="CALCIUM-INDEPENDENT PHOSPHOLIPASE A2-GAMMA"/>
    <property type="match status" value="1"/>
</dbReference>
<keyword evidence="1 4" id="KW-0378">Hydrolase</keyword>
<gene>
    <name evidence="7" type="ORF">QBC33DRAFT_61769</name>
</gene>
<name>A0AAJ0C1P6_9PEZI</name>
<keyword evidence="7" id="KW-0808">Transferase</keyword>
<evidence type="ECO:0000256" key="5">
    <source>
        <dbReference type="SAM" id="MobiDB-lite"/>
    </source>
</evidence>
<reference evidence="7" key="1">
    <citation type="submission" date="2023-06" db="EMBL/GenBank/DDBJ databases">
        <title>Genome-scale phylogeny and comparative genomics of the fungal order Sordariales.</title>
        <authorList>
            <consortium name="Lawrence Berkeley National Laboratory"/>
            <person name="Hensen N."/>
            <person name="Bonometti L."/>
            <person name="Westerberg I."/>
            <person name="Brannstrom I.O."/>
            <person name="Guillou S."/>
            <person name="Cros-Aarteil S."/>
            <person name="Calhoun S."/>
            <person name="Haridas S."/>
            <person name="Kuo A."/>
            <person name="Mondo S."/>
            <person name="Pangilinan J."/>
            <person name="Riley R."/>
            <person name="Labutti K."/>
            <person name="Andreopoulos B."/>
            <person name="Lipzen A."/>
            <person name="Chen C."/>
            <person name="Yanf M."/>
            <person name="Daum C."/>
            <person name="Ng V."/>
            <person name="Clum A."/>
            <person name="Steindorff A."/>
            <person name="Ohm R."/>
            <person name="Martin F."/>
            <person name="Silar P."/>
            <person name="Natvig D."/>
            <person name="Lalanne C."/>
            <person name="Gautier V."/>
            <person name="Ament-Velasquez S.L."/>
            <person name="Kruys A."/>
            <person name="Hutchinson M.I."/>
            <person name="Powell A.J."/>
            <person name="Barry K."/>
            <person name="Miller A.N."/>
            <person name="Grigoriev I.V."/>
            <person name="Debuchy R."/>
            <person name="Gladieux P."/>
            <person name="Thoren M.H."/>
            <person name="Johannesson H."/>
        </authorList>
    </citation>
    <scope>NUCLEOTIDE SEQUENCE</scope>
    <source>
        <strain evidence="7">8032-3</strain>
    </source>
</reference>
<evidence type="ECO:0000256" key="3">
    <source>
        <dbReference type="ARBA" id="ARBA00023098"/>
    </source>
</evidence>
<comment type="caution">
    <text evidence="7">The sequence shown here is derived from an EMBL/GenBank/DDBJ whole genome shotgun (WGS) entry which is preliminary data.</text>
</comment>
<dbReference type="GO" id="GO:0016740">
    <property type="term" value="F:transferase activity"/>
    <property type="evidence" value="ECO:0007669"/>
    <property type="project" value="UniProtKB-KW"/>
</dbReference>
<feature type="active site" description="Proton acceptor" evidence="4">
    <location>
        <position position="218"/>
    </location>
</feature>
<organism evidence="7 8">
    <name type="scientific">Phialemonium atrogriseum</name>
    <dbReference type="NCBI Taxonomy" id="1093897"/>
    <lineage>
        <taxon>Eukaryota</taxon>
        <taxon>Fungi</taxon>
        <taxon>Dikarya</taxon>
        <taxon>Ascomycota</taxon>
        <taxon>Pezizomycotina</taxon>
        <taxon>Sordariomycetes</taxon>
        <taxon>Sordariomycetidae</taxon>
        <taxon>Cephalothecales</taxon>
        <taxon>Cephalothecaceae</taxon>
        <taxon>Phialemonium</taxon>
    </lineage>
</organism>
<evidence type="ECO:0000256" key="1">
    <source>
        <dbReference type="ARBA" id="ARBA00022801"/>
    </source>
</evidence>
<dbReference type="InterPro" id="IPR016035">
    <property type="entry name" value="Acyl_Trfase/lysoPLipase"/>
</dbReference>
<dbReference type="AlphaFoldDB" id="A0AAJ0C1P6"/>
<evidence type="ECO:0000256" key="2">
    <source>
        <dbReference type="ARBA" id="ARBA00022963"/>
    </source>
</evidence>
<evidence type="ECO:0000256" key="4">
    <source>
        <dbReference type="PROSITE-ProRule" id="PRU01161"/>
    </source>
</evidence>
<dbReference type="RefSeq" id="XP_060284110.1">
    <property type="nucleotide sequence ID" value="XM_060432693.1"/>
</dbReference>
<feature type="active site" description="Nucleophile" evidence="4">
    <location>
        <position position="53"/>
    </location>
</feature>
<dbReference type="EMBL" id="MU839007">
    <property type="protein sequence ID" value="KAK1767897.1"/>
    <property type="molecule type" value="Genomic_DNA"/>
</dbReference>
<evidence type="ECO:0000313" key="8">
    <source>
        <dbReference type="Proteomes" id="UP001244011"/>
    </source>
</evidence>
<dbReference type="InterPro" id="IPR002641">
    <property type="entry name" value="PNPLA_dom"/>
</dbReference>
<dbReference type="SUPFAM" id="SSF52151">
    <property type="entry name" value="FabD/lysophospholipase-like"/>
    <property type="match status" value="1"/>
</dbReference>
<proteinExistence type="predicted"/>
<dbReference type="GeneID" id="85315880"/>
<dbReference type="GO" id="GO:0016042">
    <property type="term" value="P:lipid catabolic process"/>
    <property type="evidence" value="ECO:0007669"/>
    <property type="project" value="UniProtKB-UniRule"/>
</dbReference>
<evidence type="ECO:0000313" key="7">
    <source>
        <dbReference type="EMBL" id="KAK1767897.1"/>
    </source>
</evidence>
<dbReference type="GO" id="GO:0019369">
    <property type="term" value="P:arachidonate metabolic process"/>
    <property type="evidence" value="ECO:0007669"/>
    <property type="project" value="TreeGrafter"/>
</dbReference>
<feature type="domain" description="PNPLA" evidence="6">
    <location>
        <begin position="8"/>
        <end position="231"/>
    </location>
</feature>
<dbReference type="Pfam" id="PF01734">
    <property type="entry name" value="Patatin"/>
    <property type="match status" value="1"/>
</dbReference>
<keyword evidence="3 4" id="KW-0443">Lipid metabolism</keyword>
<accession>A0AAJ0C1P6</accession>
<feature type="region of interest" description="Disordered" evidence="5">
    <location>
        <begin position="354"/>
        <end position="390"/>
    </location>
</feature>
<dbReference type="Gene3D" id="3.40.1090.10">
    <property type="entry name" value="Cytosolic phospholipase A2 catalytic domain"/>
    <property type="match status" value="1"/>
</dbReference>
<dbReference type="Proteomes" id="UP001244011">
    <property type="component" value="Unassembled WGS sequence"/>
</dbReference>
<comment type="caution">
    <text evidence="4">Lacks conserved residue(s) required for the propagation of feature annotation.</text>
</comment>
<protein>
    <submittedName>
        <fullName evidence="7">Acyl transferase/acyl hydrolase/lysophospholipase</fullName>
    </submittedName>
</protein>
<feature type="short sequence motif" description="GXSXG" evidence="4">
    <location>
        <begin position="51"/>
        <end position="55"/>
    </location>
</feature>
<dbReference type="PANTHER" id="PTHR24185:SF1">
    <property type="entry name" value="CALCIUM-INDEPENDENT PHOSPHOLIPASE A2-GAMMA"/>
    <property type="match status" value="1"/>
</dbReference>
<keyword evidence="8" id="KW-1185">Reference proteome</keyword>
<dbReference type="PROSITE" id="PS51635">
    <property type="entry name" value="PNPLA"/>
    <property type="match status" value="1"/>
</dbReference>
<dbReference type="GO" id="GO:0046486">
    <property type="term" value="P:glycerolipid metabolic process"/>
    <property type="evidence" value="ECO:0007669"/>
    <property type="project" value="UniProtKB-ARBA"/>
</dbReference>